<keyword evidence="2" id="KW-1185">Reference proteome</keyword>
<dbReference type="OrthoDB" id="7348755at2"/>
<dbReference type="Pfam" id="PF13489">
    <property type="entry name" value="Methyltransf_23"/>
    <property type="match status" value="1"/>
</dbReference>
<accession>A0A1H9FIG3</accession>
<dbReference type="Proteomes" id="UP000199647">
    <property type="component" value="Unassembled WGS sequence"/>
</dbReference>
<dbReference type="InterPro" id="IPR029063">
    <property type="entry name" value="SAM-dependent_MTases_sf"/>
</dbReference>
<organism evidence="1 2">
    <name type="scientific">Faunimonas pinastri</name>
    <dbReference type="NCBI Taxonomy" id="1855383"/>
    <lineage>
        <taxon>Bacteria</taxon>
        <taxon>Pseudomonadati</taxon>
        <taxon>Pseudomonadota</taxon>
        <taxon>Alphaproteobacteria</taxon>
        <taxon>Hyphomicrobiales</taxon>
        <taxon>Afifellaceae</taxon>
        <taxon>Faunimonas</taxon>
    </lineage>
</organism>
<keyword evidence="1" id="KW-0489">Methyltransferase</keyword>
<dbReference type="Gene3D" id="3.40.50.150">
    <property type="entry name" value="Vaccinia Virus protein VP39"/>
    <property type="match status" value="1"/>
</dbReference>
<sequence length="317" mass="35790">MCKLMDAEQFPSLARLTEAILAVWPQHRRYLQSNFAERDTDMLRHSERLTAMILRLADSTEGGLPALATDYRFLCEKIILPEEMHFRRTNAYRLTRFDDALEQVYSRKEFMTRYMNGLLVSDVIWLNHCRCMKHYADTFLPGLPEGASLLEIGPGHGLLLCLAAERPGIGEITAWDVSEASLDASRHSLEVLEAKRTASFRQVDIFDRSQRRENDLFDAIVLSEVLEHLEDPAAALSALFDLTRPGGRVWINVPANSPAPDHLFLLRNADEATALVRNAGFEVVESVVYPMSGVTLERAKREALTVNCVVVGRRPAH</sequence>
<keyword evidence="1" id="KW-0808">Transferase</keyword>
<dbReference type="AlphaFoldDB" id="A0A1H9FIG3"/>
<dbReference type="EMBL" id="FOFG01000004">
    <property type="protein sequence ID" value="SEQ37138.1"/>
    <property type="molecule type" value="Genomic_DNA"/>
</dbReference>
<dbReference type="GO" id="GO:0032259">
    <property type="term" value="P:methylation"/>
    <property type="evidence" value="ECO:0007669"/>
    <property type="project" value="UniProtKB-KW"/>
</dbReference>
<dbReference type="SUPFAM" id="SSF53335">
    <property type="entry name" value="S-adenosyl-L-methionine-dependent methyltransferases"/>
    <property type="match status" value="1"/>
</dbReference>
<gene>
    <name evidence="1" type="ORF">SAMN05216548_104114</name>
</gene>
<dbReference type="STRING" id="1855383.SAMN05216548_104114"/>
<reference evidence="1 2" key="1">
    <citation type="submission" date="2016-10" db="EMBL/GenBank/DDBJ databases">
        <authorList>
            <person name="de Groot N.N."/>
        </authorList>
    </citation>
    <scope>NUCLEOTIDE SEQUENCE [LARGE SCALE GENOMIC DNA]</scope>
    <source>
        <strain evidence="1 2">A52C2</strain>
    </source>
</reference>
<name>A0A1H9FIG3_9HYPH</name>
<proteinExistence type="predicted"/>
<dbReference type="GO" id="GO:0008168">
    <property type="term" value="F:methyltransferase activity"/>
    <property type="evidence" value="ECO:0007669"/>
    <property type="project" value="UniProtKB-KW"/>
</dbReference>
<dbReference type="CDD" id="cd02440">
    <property type="entry name" value="AdoMet_MTases"/>
    <property type="match status" value="1"/>
</dbReference>
<protein>
    <submittedName>
        <fullName evidence="1">Methyltransferase domain-containing protein</fullName>
    </submittedName>
</protein>
<evidence type="ECO:0000313" key="2">
    <source>
        <dbReference type="Proteomes" id="UP000199647"/>
    </source>
</evidence>
<dbReference type="PANTHER" id="PTHR43861">
    <property type="entry name" value="TRANS-ACONITATE 2-METHYLTRANSFERASE-RELATED"/>
    <property type="match status" value="1"/>
</dbReference>
<evidence type="ECO:0000313" key="1">
    <source>
        <dbReference type="EMBL" id="SEQ37138.1"/>
    </source>
</evidence>